<dbReference type="EMBL" id="BTPD01000001">
    <property type="protein sequence ID" value="GMQ27752.1"/>
    <property type="molecule type" value="Genomic_DNA"/>
</dbReference>
<feature type="domain" description="Bacterial sugar transferase" evidence="3">
    <location>
        <begin position="7"/>
        <end position="181"/>
    </location>
</feature>
<evidence type="ECO:0000256" key="1">
    <source>
        <dbReference type="ARBA" id="ARBA00006464"/>
    </source>
</evidence>
<evidence type="ECO:0000256" key="2">
    <source>
        <dbReference type="SAM" id="Phobius"/>
    </source>
</evidence>
<dbReference type="PANTHER" id="PTHR30576:SF8">
    <property type="entry name" value="UNDECAPRENYL-PHOSPHATE GALACTOSE PHOSPHOTRANSFERASE"/>
    <property type="match status" value="1"/>
</dbReference>
<keyword evidence="2" id="KW-0812">Transmembrane</keyword>
<proteinExistence type="inferred from homology"/>
<comment type="caution">
    <text evidence="4">The sequence shown here is derived from an EMBL/GenBank/DDBJ whole genome shotgun (WGS) entry which is preliminary data.</text>
</comment>
<evidence type="ECO:0000313" key="4">
    <source>
        <dbReference type="EMBL" id="GMQ27752.1"/>
    </source>
</evidence>
<evidence type="ECO:0000259" key="3">
    <source>
        <dbReference type="Pfam" id="PF02397"/>
    </source>
</evidence>
<keyword evidence="2" id="KW-1133">Transmembrane helix</keyword>
<gene>
    <name evidence="4" type="ORF">Aconfl_03940</name>
</gene>
<dbReference type="Pfam" id="PF02397">
    <property type="entry name" value="Bac_transf"/>
    <property type="match status" value="1"/>
</dbReference>
<dbReference type="GO" id="GO:0016740">
    <property type="term" value="F:transferase activity"/>
    <property type="evidence" value="ECO:0007669"/>
    <property type="project" value="UniProtKB-KW"/>
</dbReference>
<dbReference type="Proteomes" id="UP001338309">
    <property type="component" value="Unassembled WGS sequence"/>
</dbReference>
<sequence length="201" mass="23133">MYPNHGKRALDLIIASLMLLLLSPLFLILLVILSFHHRGTPFFYQERPGINSRIFYILKFKTMRDGLDAEGNSLPDEKRITELGKFVRRSSLDELPQLINVIRGDMSLVGPRPLLKEYLILYSQEQSRRHAVRPGVTGWAQINGRNAISWQRKFAYDTWYVDHVSLTLDLKILFITLWNVIRGKGVSQQGHVTVGRFTGNN</sequence>
<organism evidence="4 5">
    <name type="scientific">Algoriphagus confluentis</name>
    <dbReference type="NCBI Taxonomy" id="1697556"/>
    <lineage>
        <taxon>Bacteria</taxon>
        <taxon>Pseudomonadati</taxon>
        <taxon>Bacteroidota</taxon>
        <taxon>Cytophagia</taxon>
        <taxon>Cytophagales</taxon>
        <taxon>Cyclobacteriaceae</taxon>
        <taxon>Algoriphagus</taxon>
    </lineage>
</organism>
<evidence type="ECO:0000313" key="5">
    <source>
        <dbReference type="Proteomes" id="UP001338309"/>
    </source>
</evidence>
<dbReference type="PANTHER" id="PTHR30576">
    <property type="entry name" value="COLANIC BIOSYNTHESIS UDP-GLUCOSE LIPID CARRIER TRANSFERASE"/>
    <property type="match status" value="1"/>
</dbReference>
<dbReference type="InterPro" id="IPR003362">
    <property type="entry name" value="Bact_transf"/>
</dbReference>
<comment type="similarity">
    <text evidence="1">Belongs to the bacterial sugar transferase family.</text>
</comment>
<accession>A0ABQ6PII9</accession>
<name>A0ABQ6PII9_9BACT</name>
<reference evidence="4 5" key="1">
    <citation type="submission" date="2023-08" db="EMBL/GenBank/DDBJ databases">
        <title>Draft genome sequence of Algoriphagus confluentis.</title>
        <authorList>
            <person name="Takatani N."/>
            <person name="Hosokawa M."/>
            <person name="Sawabe T."/>
        </authorList>
    </citation>
    <scope>NUCLEOTIDE SEQUENCE [LARGE SCALE GENOMIC DNA]</scope>
    <source>
        <strain evidence="4 5">NBRC 111222</strain>
    </source>
</reference>
<keyword evidence="4" id="KW-0808">Transferase</keyword>
<feature type="transmembrane region" description="Helical" evidence="2">
    <location>
        <begin position="12"/>
        <end position="35"/>
    </location>
</feature>
<protein>
    <submittedName>
        <fullName evidence="4">Sugar transferase</fullName>
    </submittedName>
</protein>
<keyword evidence="2" id="KW-0472">Membrane</keyword>
<keyword evidence="5" id="KW-1185">Reference proteome</keyword>